<keyword evidence="3" id="KW-0378">Hydrolase</keyword>
<name>A0AAV4LBR8_9BACL</name>
<dbReference type="GO" id="GO:0006528">
    <property type="term" value="P:asparagine metabolic process"/>
    <property type="evidence" value="ECO:0007669"/>
    <property type="project" value="InterPro"/>
</dbReference>
<evidence type="ECO:0000259" key="7">
    <source>
        <dbReference type="Pfam" id="PF00710"/>
    </source>
</evidence>
<dbReference type="Proteomes" id="UP001057291">
    <property type="component" value="Unassembled WGS sequence"/>
</dbReference>
<feature type="domain" description="L-asparaginase N-terminal" evidence="7">
    <location>
        <begin position="3"/>
        <end position="188"/>
    </location>
</feature>
<feature type="active site" evidence="6">
    <location>
        <position position="12"/>
    </location>
</feature>
<feature type="binding site" evidence="5">
    <location>
        <position position="54"/>
    </location>
    <ligand>
        <name>substrate</name>
    </ligand>
</feature>
<dbReference type="Pfam" id="PF00710">
    <property type="entry name" value="Asparaginase"/>
    <property type="match status" value="1"/>
</dbReference>
<dbReference type="InterPro" id="IPR040919">
    <property type="entry name" value="Asparaginase_C"/>
</dbReference>
<dbReference type="PANTHER" id="PTHR11707:SF28">
    <property type="entry name" value="60 KDA LYSOPHOSPHOLIPASE"/>
    <property type="match status" value="1"/>
</dbReference>
<reference evidence="9" key="1">
    <citation type="journal article" date="2023" name="Int. J. Syst. Evol. Microbiol.">
        <title>Collibacillus ludicampi gen. nov., sp. nov., a new soil bacterium of the family Alicyclobacillaceae.</title>
        <authorList>
            <person name="Jojima T."/>
            <person name="Ioku Y."/>
            <person name="Fukuta Y."/>
            <person name="Shirasaka N."/>
            <person name="Matsumura Y."/>
            <person name="Mori M."/>
        </authorList>
    </citation>
    <scope>NUCLEOTIDE SEQUENCE</scope>
    <source>
        <strain evidence="9">TP075</strain>
    </source>
</reference>
<dbReference type="PROSITE" id="PS00144">
    <property type="entry name" value="ASN_GLN_ASE_1"/>
    <property type="match status" value="1"/>
</dbReference>
<comment type="similarity">
    <text evidence="1">Belongs to the asparaginase 1 family.</text>
</comment>
<dbReference type="AlphaFoldDB" id="A0AAV4LBR8"/>
<proteinExistence type="inferred from homology"/>
<evidence type="ECO:0000256" key="6">
    <source>
        <dbReference type="PROSITE-ProRule" id="PRU10099"/>
    </source>
</evidence>
<dbReference type="InterPro" id="IPR027473">
    <property type="entry name" value="L-asparaginase_C"/>
</dbReference>
<dbReference type="InterPro" id="IPR036152">
    <property type="entry name" value="Asp/glu_Ase-like_sf"/>
</dbReference>
<evidence type="ECO:0000256" key="3">
    <source>
        <dbReference type="ARBA" id="ARBA00022801"/>
    </source>
</evidence>
<dbReference type="SFLD" id="SFLDS00057">
    <property type="entry name" value="Glutaminase/Asparaginase"/>
    <property type="match status" value="1"/>
</dbReference>
<comment type="caution">
    <text evidence="9">The sequence shown here is derived from an EMBL/GenBank/DDBJ whole genome shotgun (WGS) entry which is preliminary data.</text>
</comment>
<dbReference type="PRINTS" id="PR00139">
    <property type="entry name" value="ASNGLNASE"/>
</dbReference>
<evidence type="ECO:0000259" key="8">
    <source>
        <dbReference type="Pfam" id="PF17763"/>
    </source>
</evidence>
<feature type="domain" description="Asparaginase/glutaminase C-terminal" evidence="8">
    <location>
        <begin position="205"/>
        <end position="322"/>
    </location>
</feature>
<evidence type="ECO:0000313" key="10">
    <source>
        <dbReference type="Proteomes" id="UP001057291"/>
    </source>
</evidence>
<protein>
    <recommendedName>
        <fullName evidence="2">asparaginase</fullName>
        <ecNumber evidence="2">3.5.1.1</ecNumber>
    </recommendedName>
</protein>
<dbReference type="FunFam" id="3.40.50.1170:FF:000001">
    <property type="entry name" value="L-asparaginase 2"/>
    <property type="match status" value="1"/>
</dbReference>
<dbReference type="SUPFAM" id="SSF53774">
    <property type="entry name" value="Glutaminase/Asparaginase"/>
    <property type="match status" value="1"/>
</dbReference>
<evidence type="ECO:0000256" key="5">
    <source>
        <dbReference type="PIRSR" id="PIRSR001220-2"/>
    </source>
</evidence>
<dbReference type="InterPro" id="IPR027474">
    <property type="entry name" value="L-asparaginase_N"/>
</dbReference>
<dbReference type="PROSITE" id="PS51732">
    <property type="entry name" value="ASN_GLN_ASE_3"/>
    <property type="match status" value="1"/>
</dbReference>
<dbReference type="PANTHER" id="PTHR11707">
    <property type="entry name" value="L-ASPARAGINASE"/>
    <property type="match status" value="1"/>
</dbReference>
<dbReference type="InterPro" id="IPR037152">
    <property type="entry name" value="L-asparaginase_N_sf"/>
</dbReference>
<keyword evidence="10" id="KW-1185">Reference proteome</keyword>
<dbReference type="CDD" id="cd08964">
    <property type="entry name" value="L-asparaginase_II"/>
    <property type="match status" value="1"/>
</dbReference>
<evidence type="ECO:0000313" key="9">
    <source>
        <dbReference type="EMBL" id="GIM45103.1"/>
    </source>
</evidence>
<dbReference type="InterPro" id="IPR006034">
    <property type="entry name" value="Asparaginase/glutaminase-like"/>
</dbReference>
<organism evidence="9 10">
    <name type="scientific">Collibacillus ludicampi</name>
    <dbReference type="NCBI Taxonomy" id="2771369"/>
    <lineage>
        <taxon>Bacteria</taxon>
        <taxon>Bacillati</taxon>
        <taxon>Bacillota</taxon>
        <taxon>Bacilli</taxon>
        <taxon>Bacillales</taxon>
        <taxon>Alicyclobacillaceae</taxon>
        <taxon>Collibacillus</taxon>
    </lineage>
</organism>
<evidence type="ECO:0000256" key="1">
    <source>
        <dbReference type="ARBA" id="ARBA00010518"/>
    </source>
</evidence>
<dbReference type="RefSeq" id="WP_282198334.1">
    <property type="nucleotide sequence ID" value="NZ_BOQE01000001.1"/>
</dbReference>
<dbReference type="EMBL" id="BOQE01000001">
    <property type="protein sequence ID" value="GIM45103.1"/>
    <property type="molecule type" value="Genomic_DNA"/>
</dbReference>
<dbReference type="Gene3D" id="3.40.50.40">
    <property type="match status" value="1"/>
</dbReference>
<dbReference type="EC" id="3.5.1.1" evidence="2"/>
<dbReference type="SMART" id="SM00870">
    <property type="entry name" value="Asparaginase"/>
    <property type="match status" value="1"/>
</dbReference>
<accession>A0AAV4LBR8</accession>
<sequence length="323" mass="35565">MKKILVITTGGTIAMAEDERGTVQVQEKNVLLNWQRLLHSTADVTFYSFRNKPSVHLDTQDYTELLTILQRESSRYDGFVITHGTDLLEETAYFIDLTFAMTEQIPVVFTGAMRSSNEISSDGPYNLLSAVRVASHEESAGKGVLVVLNGEIHAARYVQKVHTSAVDTFRSPEIGPVGFVRKDGVHFVFETWKRDSLAFAGKFAKVGLVKTAFDMDADLIDCMIGAGYQAIVIEGVGLGHVTPKMTEGIERAIAQGIPVVMTSRSPEGATAPVYGYLGGGQDLHKRGVIYTNGYPAHKARLKLMIYLGNRKRATSDELKELFQ</sequence>
<dbReference type="Pfam" id="PF17763">
    <property type="entry name" value="Asparaginase_C"/>
    <property type="match status" value="1"/>
</dbReference>
<dbReference type="GO" id="GO:0004067">
    <property type="term" value="F:asparaginase activity"/>
    <property type="evidence" value="ECO:0007669"/>
    <property type="project" value="UniProtKB-UniRule"/>
</dbReference>
<feature type="binding site" evidence="5">
    <location>
        <begin position="85"/>
        <end position="86"/>
    </location>
    <ligand>
        <name>substrate</name>
    </ligand>
</feature>
<feature type="active site" description="O-isoaspartyl threonine intermediate" evidence="4">
    <location>
        <position position="12"/>
    </location>
</feature>
<dbReference type="InterPro" id="IPR020827">
    <property type="entry name" value="Asparaginase/glutaminase_AS1"/>
</dbReference>
<evidence type="ECO:0000256" key="4">
    <source>
        <dbReference type="PIRSR" id="PIRSR001220-1"/>
    </source>
</evidence>
<dbReference type="PIRSF" id="PIRSF001220">
    <property type="entry name" value="L-ASNase_gatD"/>
    <property type="match status" value="1"/>
</dbReference>
<dbReference type="Gene3D" id="3.40.50.1170">
    <property type="entry name" value="L-asparaginase, N-terminal domain"/>
    <property type="match status" value="1"/>
</dbReference>
<dbReference type="InterPro" id="IPR004550">
    <property type="entry name" value="AsnASE_II"/>
</dbReference>
<gene>
    <name evidence="9" type="ORF">DNHGIG_06520</name>
</gene>
<dbReference type="PIRSF" id="PIRSF500176">
    <property type="entry name" value="L_ASNase"/>
    <property type="match status" value="1"/>
</dbReference>
<evidence type="ECO:0000256" key="2">
    <source>
        <dbReference type="ARBA" id="ARBA00012920"/>
    </source>
</evidence>